<dbReference type="InterPro" id="IPR014729">
    <property type="entry name" value="Rossmann-like_a/b/a_fold"/>
</dbReference>
<evidence type="ECO:0000313" key="9">
    <source>
        <dbReference type="Proteomes" id="UP000672602"/>
    </source>
</evidence>
<proteinExistence type="inferred from homology"/>
<dbReference type="GO" id="GO:0005737">
    <property type="term" value="C:cytoplasm"/>
    <property type="evidence" value="ECO:0007669"/>
    <property type="project" value="UniProtKB-SubCell"/>
</dbReference>
<evidence type="ECO:0000256" key="3">
    <source>
        <dbReference type="ARBA" id="ARBA00022741"/>
    </source>
</evidence>
<reference evidence="8" key="1">
    <citation type="submission" date="2021-04" db="EMBL/GenBank/DDBJ databases">
        <authorList>
            <person name="Zhang D.-C."/>
        </authorList>
    </citation>
    <scope>NUCLEOTIDE SEQUENCE</scope>
    <source>
        <strain evidence="8">CGMCC 1.15697</strain>
    </source>
</reference>
<evidence type="ECO:0000256" key="6">
    <source>
        <dbReference type="HAMAP-Rule" id="MF_01161"/>
    </source>
</evidence>
<dbReference type="PANTHER" id="PTHR43033">
    <property type="entry name" value="TRNA(ILE)-LYSIDINE SYNTHASE-RELATED"/>
    <property type="match status" value="1"/>
</dbReference>
<keyword evidence="6" id="KW-0963">Cytoplasm</keyword>
<dbReference type="InterPro" id="IPR012795">
    <property type="entry name" value="tRNA_Ile_lys_synt_N"/>
</dbReference>
<dbReference type="SUPFAM" id="SSF52402">
    <property type="entry name" value="Adenine nucleotide alpha hydrolases-like"/>
    <property type="match status" value="1"/>
</dbReference>
<keyword evidence="4 6" id="KW-0067">ATP-binding</keyword>
<dbReference type="InterPro" id="IPR011063">
    <property type="entry name" value="TilS/TtcA_N"/>
</dbReference>
<feature type="binding site" evidence="6">
    <location>
        <begin position="42"/>
        <end position="47"/>
    </location>
    <ligand>
        <name>ATP</name>
        <dbReference type="ChEBI" id="CHEBI:30616"/>
    </ligand>
</feature>
<dbReference type="Pfam" id="PF01171">
    <property type="entry name" value="ATP_bind_3"/>
    <property type="match status" value="1"/>
</dbReference>
<keyword evidence="1 6" id="KW-0436">Ligase</keyword>
<comment type="domain">
    <text evidence="6">The N-terminal region contains the highly conserved SGGXDS motif, predicted to be a P-loop motif involved in ATP binding.</text>
</comment>
<dbReference type="EC" id="6.3.4.19" evidence="6"/>
<organism evidence="8 9">
    <name type="scientific">Marivibrio halodurans</name>
    <dbReference type="NCBI Taxonomy" id="2039722"/>
    <lineage>
        <taxon>Bacteria</taxon>
        <taxon>Pseudomonadati</taxon>
        <taxon>Pseudomonadota</taxon>
        <taxon>Alphaproteobacteria</taxon>
        <taxon>Rhodospirillales</taxon>
        <taxon>Rhodospirillaceae</taxon>
        <taxon>Marivibrio</taxon>
    </lineage>
</organism>
<dbReference type="CDD" id="cd01992">
    <property type="entry name" value="TilS_N"/>
    <property type="match status" value="1"/>
</dbReference>
<dbReference type="PANTHER" id="PTHR43033:SF1">
    <property type="entry name" value="TRNA(ILE)-LYSIDINE SYNTHASE-RELATED"/>
    <property type="match status" value="1"/>
</dbReference>
<gene>
    <name evidence="6 8" type="primary">tilS</name>
    <name evidence="8" type="ORF">KAJ83_11735</name>
</gene>
<dbReference type="RefSeq" id="WP_210682269.1">
    <property type="nucleotide sequence ID" value="NZ_JAGMWN010000005.1"/>
</dbReference>
<comment type="catalytic activity">
    <reaction evidence="5 6">
        <text>cytidine(34) in tRNA(Ile2) + L-lysine + ATP = lysidine(34) in tRNA(Ile2) + AMP + diphosphate + H(+)</text>
        <dbReference type="Rhea" id="RHEA:43744"/>
        <dbReference type="Rhea" id="RHEA-COMP:10625"/>
        <dbReference type="Rhea" id="RHEA-COMP:10670"/>
        <dbReference type="ChEBI" id="CHEBI:15378"/>
        <dbReference type="ChEBI" id="CHEBI:30616"/>
        <dbReference type="ChEBI" id="CHEBI:32551"/>
        <dbReference type="ChEBI" id="CHEBI:33019"/>
        <dbReference type="ChEBI" id="CHEBI:82748"/>
        <dbReference type="ChEBI" id="CHEBI:83665"/>
        <dbReference type="ChEBI" id="CHEBI:456215"/>
        <dbReference type="EC" id="6.3.4.19"/>
    </reaction>
</comment>
<dbReference type="Proteomes" id="UP000672602">
    <property type="component" value="Unassembled WGS sequence"/>
</dbReference>
<comment type="function">
    <text evidence="6">Ligates lysine onto the cytidine present at position 34 of the AUA codon-specific tRNA(Ile) that contains the anticodon CAU, in an ATP-dependent manner. Cytidine is converted to lysidine, thus changing the amino acid specificity of the tRNA from methionine to isoleucine.</text>
</comment>
<sequence length="449" mass="48346">MTADPTSKAHPIDAAPVDPSRIDAAMAVCLPRAPAGLAVACSGGADSMALALLLKDWAAARSIPFRTYTVDHGLRPEAAEEAASVCHRLGVLGIRADVLRGESERAIGAGGDIQARARELRYRLLLDRCRADGVEALAFAHHLEDQAETFLLRLARGSGVDGLSAMMPAREWAGVRLIRPLLAMPKSALTAHLRAAGVAWVEDPSNRDTRFDRVRVRQARAALDALGLTPERLAGTARRMARARAALEGDCDALLTEASRDHETGYITVAIAPLRDASEEVGLRALARLVCRVGGRVHPPRLDRLERLRDALLDGTLGRGRTLAGTVVSSHGADHILVRRELATVREDAPLAPEVLWDGRFSLHFPVGAMGTASAYRIGALGLDGWRYLRRVDRAAGRRGEALPGTIRPTLPALWRGEELAHAPHLQPDGPLIEEAPRVERLSFAGPRS</sequence>
<dbReference type="GO" id="GO:0032267">
    <property type="term" value="F:tRNA(Ile)-lysidine synthase activity"/>
    <property type="evidence" value="ECO:0007669"/>
    <property type="project" value="UniProtKB-EC"/>
</dbReference>
<dbReference type="HAMAP" id="MF_01161">
    <property type="entry name" value="tRNA_Ile_lys_synt"/>
    <property type="match status" value="1"/>
</dbReference>
<evidence type="ECO:0000313" key="8">
    <source>
        <dbReference type="EMBL" id="MBP5857682.1"/>
    </source>
</evidence>
<evidence type="ECO:0000256" key="2">
    <source>
        <dbReference type="ARBA" id="ARBA00022694"/>
    </source>
</evidence>
<comment type="similarity">
    <text evidence="6">Belongs to the tRNA(Ile)-lysidine synthase family.</text>
</comment>
<evidence type="ECO:0000259" key="7">
    <source>
        <dbReference type="Pfam" id="PF01171"/>
    </source>
</evidence>
<dbReference type="AlphaFoldDB" id="A0A8J7V381"/>
<protein>
    <recommendedName>
        <fullName evidence="6">tRNA(Ile)-lysidine synthase</fullName>
        <ecNumber evidence="6">6.3.4.19</ecNumber>
    </recommendedName>
    <alternativeName>
        <fullName evidence="6">tRNA(Ile)-2-lysyl-cytidine synthase</fullName>
    </alternativeName>
    <alternativeName>
        <fullName evidence="6">tRNA(Ile)-lysidine synthetase</fullName>
    </alternativeName>
</protein>
<keyword evidence="2 6" id="KW-0819">tRNA processing</keyword>
<comment type="caution">
    <text evidence="8">The sequence shown here is derived from an EMBL/GenBank/DDBJ whole genome shotgun (WGS) entry which is preliminary data.</text>
</comment>
<evidence type="ECO:0000256" key="5">
    <source>
        <dbReference type="ARBA" id="ARBA00048539"/>
    </source>
</evidence>
<dbReference type="NCBIfam" id="TIGR02432">
    <property type="entry name" value="lysidine_TilS_N"/>
    <property type="match status" value="1"/>
</dbReference>
<dbReference type="InterPro" id="IPR012094">
    <property type="entry name" value="tRNA_Ile_lys_synt"/>
</dbReference>
<dbReference type="EMBL" id="JAGMWN010000005">
    <property type="protein sequence ID" value="MBP5857682.1"/>
    <property type="molecule type" value="Genomic_DNA"/>
</dbReference>
<name>A0A8J7V381_9PROT</name>
<dbReference type="GO" id="GO:0006400">
    <property type="term" value="P:tRNA modification"/>
    <property type="evidence" value="ECO:0007669"/>
    <property type="project" value="UniProtKB-UniRule"/>
</dbReference>
<keyword evidence="9" id="KW-1185">Reference proteome</keyword>
<accession>A0A8J7V381</accession>
<comment type="subcellular location">
    <subcellularLocation>
        <location evidence="6">Cytoplasm</location>
    </subcellularLocation>
</comment>
<feature type="domain" description="tRNA(Ile)-lysidine/2-thiocytidine synthase N-terminal" evidence="7">
    <location>
        <begin position="38"/>
        <end position="218"/>
    </location>
</feature>
<dbReference type="Gene3D" id="3.40.50.620">
    <property type="entry name" value="HUPs"/>
    <property type="match status" value="1"/>
</dbReference>
<dbReference type="GO" id="GO:0005524">
    <property type="term" value="F:ATP binding"/>
    <property type="evidence" value="ECO:0007669"/>
    <property type="project" value="UniProtKB-UniRule"/>
</dbReference>
<evidence type="ECO:0000256" key="4">
    <source>
        <dbReference type="ARBA" id="ARBA00022840"/>
    </source>
</evidence>
<keyword evidence="3 6" id="KW-0547">Nucleotide-binding</keyword>
<evidence type="ECO:0000256" key="1">
    <source>
        <dbReference type="ARBA" id="ARBA00022598"/>
    </source>
</evidence>